<dbReference type="AlphaFoldDB" id="A0A6P9AEP4"/>
<dbReference type="InParanoid" id="A0A6P9AEP4"/>
<keyword evidence="1" id="KW-0863">Zinc-finger</keyword>
<evidence type="ECO:0000313" key="4">
    <source>
        <dbReference type="RefSeq" id="XP_034256782.1"/>
    </source>
</evidence>
<accession>A0A6P9AEP4</accession>
<dbReference type="Gene3D" id="3.30.160.60">
    <property type="entry name" value="Classic Zinc Finger"/>
    <property type="match status" value="1"/>
</dbReference>
<dbReference type="SMART" id="SM00355">
    <property type="entry name" value="ZnF_C2H2"/>
    <property type="match status" value="7"/>
</dbReference>
<feature type="domain" description="C2H2-type" evidence="2">
    <location>
        <begin position="250"/>
        <end position="275"/>
    </location>
</feature>
<reference evidence="4" key="1">
    <citation type="submission" date="2025-08" db="UniProtKB">
        <authorList>
            <consortium name="RefSeq"/>
        </authorList>
    </citation>
    <scope>IDENTIFICATION</scope>
    <source>
        <tissue evidence="4">Total insect</tissue>
    </source>
</reference>
<dbReference type="Proteomes" id="UP000515158">
    <property type="component" value="Unplaced"/>
</dbReference>
<gene>
    <name evidence="4" type="primary">LOC117654312</name>
</gene>
<dbReference type="PROSITE" id="PS51257">
    <property type="entry name" value="PROKAR_LIPOPROTEIN"/>
    <property type="match status" value="1"/>
</dbReference>
<dbReference type="RefSeq" id="XP_034256782.1">
    <property type="nucleotide sequence ID" value="XM_034400891.1"/>
</dbReference>
<keyword evidence="3" id="KW-1185">Reference proteome</keyword>
<dbReference type="PROSITE" id="PS00028">
    <property type="entry name" value="ZINC_FINGER_C2H2_1"/>
    <property type="match status" value="3"/>
</dbReference>
<organism evidence="4">
    <name type="scientific">Thrips palmi</name>
    <name type="common">Melon thrips</name>
    <dbReference type="NCBI Taxonomy" id="161013"/>
    <lineage>
        <taxon>Eukaryota</taxon>
        <taxon>Metazoa</taxon>
        <taxon>Ecdysozoa</taxon>
        <taxon>Arthropoda</taxon>
        <taxon>Hexapoda</taxon>
        <taxon>Insecta</taxon>
        <taxon>Pterygota</taxon>
        <taxon>Neoptera</taxon>
        <taxon>Paraneoptera</taxon>
        <taxon>Thysanoptera</taxon>
        <taxon>Terebrantia</taxon>
        <taxon>Thripoidea</taxon>
        <taxon>Thripidae</taxon>
        <taxon>Thrips</taxon>
    </lineage>
</organism>
<name>A0A6P9AEP4_THRPL</name>
<dbReference type="GeneID" id="117654312"/>
<sequence>MRAACVKEVQVLGWCTFTGCVTAFDSWNAYVDHFKTRHRPLACSACLEEHSEPHGEADRKCTMCPARFLDRVRLHVHRCLFHHDVGSPSPPQPRWKEGEGVVGWCPIAQCGQPFSSWDEQVAHQRTTHFKATEQCPLCLDEDPVGGLPAHLQAHQLGDAACSVCSARVLGDVDRHLRLYHDVASAPVLGWCAASHCDSAFGSWGDHLQHLQRRHWKSIHPARVCHLCLRILDDAEQTATHLEDHSRQTQYKCKWCWAQFFNAESRKDHMKFFHRR</sequence>
<keyword evidence="1" id="KW-0479">Metal-binding</keyword>
<dbReference type="GO" id="GO:0008270">
    <property type="term" value="F:zinc ion binding"/>
    <property type="evidence" value="ECO:0007669"/>
    <property type="project" value="UniProtKB-KW"/>
</dbReference>
<dbReference type="KEGG" id="tpal:117654312"/>
<evidence type="ECO:0000259" key="2">
    <source>
        <dbReference type="PROSITE" id="PS50157"/>
    </source>
</evidence>
<dbReference type="PROSITE" id="PS50157">
    <property type="entry name" value="ZINC_FINGER_C2H2_2"/>
    <property type="match status" value="1"/>
</dbReference>
<protein>
    <submittedName>
        <fullName evidence="4">Zinc finger and BTB domain-containing protein 17-like</fullName>
    </submittedName>
</protein>
<evidence type="ECO:0000313" key="3">
    <source>
        <dbReference type="Proteomes" id="UP000515158"/>
    </source>
</evidence>
<keyword evidence="1" id="KW-0862">Zinc</keyword>
<evidence type="ECO:0000256" key="1">
    <source>
        <dbReference type="PROSITE-ProRule" id="PRU00042"/>
    </source>
</evidence>
<proteinExistence type="predicted"/>
<dbReference type="InterPro" id="IPR013087">
    <property type="entry name" value="Znf_C2H2_type"/>
</dbReference>